<feature type="compositionally biased region" description="Basic and acidic residues" evidence="2">
    <location>
        <begin position="279"/>
        <end position="332"/>
    </location>
</feature>
<evidence type="ECO:0000313" key="3">
    <source>
        <dbReference type="EMBL" id="KAK2828185.1"/>
    </source>
</evidence>
<dbReference type="Proteomes" id="UP001187415">
    <property type="component" value="Unassembled WGS sequence"/>
</dbReference>
<sequence length="433" mass="51986">MQPQDAAQQGGTRWQQVQSTKKENKVLAVKSTSLKEKLAKKEQERKNLVKEQSSLVSNVFIIKCQVDNLVKDLESTRTRLQDKVEEVRFLNEHLYSQQIETEKLKEQLKAECDKISEMDLSFKKTIKDLNAEWICQWIAREKELAAELKLLQDDCEKMRHVIQEKNEEISTIRTEIVTLADQMLENVAMVNTAKAQIHQTEKEWQVKFKALEDLVCERAEKEDSCKKTEELQNESRKVEEKEWIQEESKTEEDMRPLIQQNIKLKETALKSDKRKAKMKKEEEKTKKDAEKRMKKEMKEREKKDKKEKKEREEKEKREKKEKEKKEREEKEKREKKKKEKEEREEKEKREKKEKEKEEREEREKREKKEKEKEEREEKEKREKKEKEKEDKREKKDTALPLSLPSPSTPVPLYPSPLPLASHPSIYPSLSIFH</sequence>
<reference evidence="3" key="1">
    <citation type="submission" date="2023-07" db="EMBL/GenBank/DDBJ databases">
        <title>Chromosome-level Genome Assembly of Striped Snakehead (Channa striata).</title>
        <authorList>
            <person name="Liu H."/>
        </authorList>
    </citation>
    <scope>NUCLEOTIDE SEQUENCE</scope>
    <source>
        <strain evidence="3">Gz</strain>
        <tissue evidence="3">Muscle</tissue>
    </source>
</reference>
<feature type="compositionally biased region" description="Basic and acidic residues" evidence="2">
    <location>
        <begin position="225"/>
        <end position="255"/>
    </location>
</feature>
<keyword evidence="1" id="KW-0175">Coiled coil</keyword>
<feature type="compositionally biased region" description="Basic and acidic residues" evidence="2">
    <location>
        <begin position="339"/>
        <end position="397"/>
    </location>
</feature>
<comment type="caution">
    <text evidence="3">The sequence shown here is derived from an EMBL/GenBank/DDBJ whole genome shotgun (WGS) entry which is preliminary data.</text>
</comment>
<feature type="coiled-coil region" evidence="1">
    <location>
        <begin position="148"/>
        <end position="182"/>
    </location>
</feature>
<organism evidence="3 4">
    <name type="scientific">Channa striata</name>
    <name type="common">Snakehead murrel</name>
    <name type="synonym">Ophicephalus striatus</name>
    <dbReference type="NCBI Taxonomy" id="64152"/>
    <lineage>
        <taxon>Eukaryota</taxon>
        <taxon>Metazoa</taxon>
        <taxon>Chordata</taxon>
        <taxon>Craniata</taxon>
        <taxon>Vertebrata</taxon>
        <taxon>Euteleostomi</taxon>
        <taxon>Actinopterygii</taxon>
        <taxon>Neopterygii</taxon>
        <taxon>Teleostei</taxon>
        <taxon>Neoteleostei</taxon>
        <taxon>Acanthomorphata</taxon>
        <taxon>Anabantaria</taxon>
        <taxon>Anabantiformes</taxon>
        <taxon>Channoidei</taxon>
        <taxon>Channidae</taxon>
        <taxon>Channa</taxon>
    </lineage>
</organism>
<protein>
    <submittedName>
        <fullName evidence="3">Uncharacterized protein</fullName>
    </submittedName>
</protein>
<feature type="coiled-coil region" evidence="1">
    <location>
        <begin position="31"/>
        <end position="86"/>
    </location>
</feature>
<keyword evidence="4" id="KW-1185">Reference proteome</keyword>
<feature type="compositionally biased region" description="Polar residues" evidence="2">
    <location>
        <begin position="1"/>
        <end position="19"/>
    </location>
</feature>
<gene>
    <name evidence="3" type="ORF">Q5P01_019219</name>
</gene>
<evidence type="ECO:0000313" key="4">
    <source>
        <dbReference type="Proteomes" id="UP001187415"/>
    </source>
</evidence>
<feature type="region of interest" description="Disordered" evidence="2">
    <location>
        <begin position="1"/>
        <end position="24"/>
    </location>
</feature>
<evidence type="ECO:0000256" key="2">
    <source>
        <dbReference type="SAM" id="MobiDB-lite"/>
    </source>
</evidence>
<feature type="region of interest" description="Disordered" evidence="2">
    <location>
        <begin position="225"/>
        <end position="409"/>
    </location>
</feature>
<evidence type="ECO:0000256" key="1">
    <source>
        <dbReference type="SAM" id="Coils"/>
    </source>
</evidence>
<accession>A0AA88M137</accession>
<dbReference type="EMBL" id="JAUPFM010000015">
    <property type="protein sequence ID" value="KAK2828185.1"/>
    <property type="molecule type" value="Genomic_DNA"/>
</dbReference>
<name>A0AA88M137_CHASR</name>
<dbReference type="AlphaFoldDB" id="A0AA88M137"/>
<proteinExistence type="predicted"/>